<evidence type="ECO:0000256" key="1">
    <source>
        <dbReference type="SAM" id="Phobius"/>
    </source>
</evidence>
<dbReference type="EMBL" id="PVUE01000003">
    <property type="protein sequence ID" value="PRZ42991.1"/>
    <property type="molecule type" value="Genomic_DNA"/>
</dbReference>
<feature type="transmembrane region" description="Helical" evidence="1">
    <location>
        <begin position="125"/>
        <end position="145"/>
    </location>
</feature>
<organism evidence="2 3">
    <name type="scientific">Antricoccus suffuscus</name>
    <dbReference type="NCBI Taxonomy" id="1629062"/>
    <lineage>
        <taxon>Bacteria</taxon>
        <taxon>Bacillati</taxon>
        <taxon>Actinomycetota</taxon>
        <taxon>Actinomycetes</taxon>
        <taxon>Geodermatophilales</taxon>
        <taxon>Antricoccaceae</taxon>
        <taxon>Antricoccus</taxon>
    </lineage>
</organism>
<dbReference type="AlphaFoldDB" id="A0A2T1A304"/>
<evidence type="ECO:0000313" key="3">
    <source>
        <dbReference type="Proteomes" id="UP000237752"/>
    </source>
</evidence>
<keyword evidence="1" id="KW-1133">Transmembrane helix</keyword>
<name>A0A2T1A304_9ACTN</name>
<keyword evidence="1" id="KW-0812">Transmembrane</keyword>
<protein>
    <submittedName>
        <fullName evidence="2">Uncharacterized protein</fullName>
    </submittedName>
</protein>
<reference evidence="2 3" key="1">
    <citation type="submission" date="2018-03" db="EMBL/GenBank/DDBJ databases">
        <title>Genomic Encyclopedia of Archaeal and Bacterial Type Strains, Phase II (KMG-II): from individual species to whole genera.</title>
        <authorList>
            <person name="Goeker M."/>
        </authorList>
    </citation>
    <scope>NUCLEOTIDE SEQUENCE [LARGE SCALE GENOMIC DNA]</scope>
    <source>
        <strain evidence="2 3">DSM 100065</strain>
    </source>
</reference>
<sequence>MNTAVLRGQKATAKAAPHYRVVADRVQAWGALLGVMLCAVQVALAALGFWGVEERPGNKEAGEAAFGPHAMNGTILQYLALALLILGIVTMVNWKVWAIPLVLAILLFAVQGLLVGLGFDVSKWFGALHALSGMVITAGFVWLTLDRFRHPLRH</sequence>
<feature type="transmembrane region" description="Helical" evidence="1">
    <location>
        <begin position="96"/>
        <end position="119"/>
    </location>
</feature>
<dbReference type="Proteomes" id="UP000237752">
    <property type="component" value="Unassembled WGS sequence"/>
</dbReference>
<dbReference type="RefSeq" id="WP_106347980.1">
    <property type="nucleotide sequence ID" value="NZ_PVUE01000003.1"/>
</dbReference>
<dbReference type="OrthoDB" id="5117276at2"/>
<proteinExistence type="predicted"/>
<accession>A0A2T1A304</accession>
<keyword evidence="3" id="KW-1185">Reference proteome</keyword>
<gene>
    <name evidence="2" type="ORF">CLV47_10345</name>
</gene>
<keyword evidence="1" id="KW-0472">Membrane</keyword>
<comment type="caution">
    <text evidence="2">The sequence shown here is derived from an EMBL/GenBank/DDBJ whole genome shotgun (WGS) entry which is preliminary data.</text>
</comment>
<evidence type="ECO:0000313" key="2">
    <source>
        <dbReference type="EMBL" id="PRZ42991.1"/>
    </source>
</evidence>
<feature type="transmembrane region" description="Helical" evidence="1">
    <location>
        <begin position="28"/>
        <end position="50"/>
    </location>
</feature>
<feature type="transmembrane region" description="Helical" evidence="1">
    <location>
        <begin position="70"/>
        <end position="89"/>
    </location>
</feature>